<feature type="domain" description="DUF4097" evidence="1">
    <location>
        <begin position="52"/>
        <end position="287"/>
    </location>
</feature>
<dbReference type="EMBL" id="JAEQNB010000003">
    <property type="protein sequence ID" value="MBL0387498.1"/>
    <property type="molecule type" value="Genomic_DNA"/>
</dbReference>
<gene>
    <name evidence="2" type="ORF">JJB07_12625</name>
</gene>
<protein>
    <submittedName>
        <fullName evidence="2">DUF4097 family beta strand repeat protein</fullName>
    </submittedName>
</protein>
<accession>A0ABS1JB43</accession>
<evidence type="ECO:0000259" key="1">
    <source>
        <dbReference type="Pfam" id="PF13349"/>
    </source>
</evidence>
<comment type="caution">
    <text evidence="2">The sequence shown here is derived from an EMBL/GenBank/DDBJ whole genome shotgun (WGS) entry which is preliminary data.</text>
</comment>
<reference evidence="2 3" key="1">
    <citation type="submission" date="2021-01" db="EMBL/GenBank/DDBJ databases">
        <title>Tumebacillus sp. strain ITR2 16S ribosomal RNA gene Genome sequencing and assembly.</title>
        <authorList>
            <person name="Kang M."/>
        </authorList>
    </citation>
    <scope>NUCLEOTIDE SEQUENCE [LARGE SCALE GENOMIC DNA]</scope>
    <source>
        <strain evidence="2 3">ITR2</strain>
    </source>
</reference>
<organism evidence="2 3">
    <name type="scientific">Tumebacillus amylolyticus</name>
    <dbReference type="NCBI Taxonomy" id="2801339"/>
    <lineage>
        <taxon>Bacteria</taxon>
        <taxon>Bacillati</taxon>
        <taxon>Bacillota</taxon>
        <taxon>Bacilli</taxon>
        <taxon>Bacillales</taxon>
        <taxon>Alicyclobacillaceae</taxon>
        <taxon>Tumebacillus</taxon>
    </lineage>
</organism>
<sequence>MLKALLGLTLTKDETKTVELTPVAGTTRLNVHIHNGEIAVRTWDQPHVQAEIRVRIRGDEKAPMENFWKLRQFGSEVKFEQEHTHSWFLGPHVRIDVTLNVPAALTSAYLKTHNGFIEVEMFNGDVDAHTSNGALRIVDVEGKVEAHTHNGHVEILRIDGPVDVTSHNGMLDLDKVTEKINAHTHNGQVLLRDCGQSVTVSTHNGQIKVNQQVQLQGTWSLNTSNGSVEMRVPTNTDAMYKLHTSAGRITGNALPVQTSGFSQKLTVTTGQGTNLIDIHTSAGGIEVNHS</sequence>
<dbReference type="Pfam" id="PF13349">
    <property type="entry name" value="DUF4097"/>
    <property type="match status" value="1"/>
</dbReference>
<proteinExistence type="predicted"/>
<dbReference type="InterPro" id="IPR025164">
    <property type="entry name" value="Toastrack_DUF4097"/>
</dbReference>
<evidence type="ECO:0000313" key="2">
    <source>
        <dbReference type="EMBL" id="MBL0387498.1"/>
    </source>
</evidence>
<keyword evidence="3" id="KW-1185">Reference proteome</keyword>
<dbReference type="RefSeq" id="WP_201635533.1">
    <property type="nucleotide sequence ID" value="NZ_JAEQNB010000003.1"/>
</dbReference>
<dbReference type="Proteomes" id="UP000602284">
    <property type="component" value="Unassembled WGS sequence"/>
</dbReference>
<name>A0ABS1JB43_9BACL</name>
<evidence type="ECO:0000313" key="3">
    <source>
        <dbReference type="Proteomes" id="UP000602284"/>
    </source>
</evidence>